<keyword evidence="3" id="KW-1185">Reference proteome</keyword>
<dbReference type="EMBL" id="BRXZ01004238">
    <property type="protein sequence ID" value="GMH71184.1"/>
    <property type="molecule type" value="Genomic_DNA"/>
</dbReference>
<comment type="caution">
    <text evidence="2">The sequence shown here is derived from an EMBL/GenBank/DDBJ whole genome shotgun (WGS) entry which is preliminary data.</text>
</comment>
<evidence type="ECO:0000313" key="3">
    <source>
        <dbReference type="Proteomes" id="UP001165082"/>
    </source>
</evidence>
<feature type="transmembrane region" description="Helical" evidence="1">
    <location>
        <begin position="7"/>
        <end position="24"/>
    </location>
</feature>
<keyword evidence="1" id="KW-0812">Transmembrane</keyword>
<sequence>YRNKKSNLLNFFLRVGFLGLSYFLRKSTDGALNHKNPWNAK</sequence>
<protein>
    <submittedName>
        <fullName evidence="2">Uncharacterized protein</fullName>
    </submittedName>
</protein>
<gene>
    <name evidence="2" type="ORF">TrRE_jg13038</name>
</gene>
<keyword evidence="1" id="KW-0472">Membrane</keyword>
<name>A0A9W7AMS6_9STRA</name>
<dbReference type="AlphaFoldDB" id="A0A9W7AMS6"/>
<dbReference type="OrthoDB" id="189346at2759"/>
<organism evidence="2 3">
    <name type="scientific">Triparma retinervis</name>
    <dbReference type="NCBI Taxonomy" id="2557542"/>
    <lineage>
        <taxon>Eukaryota</taxon>
        <taxon>Sar</taxon>
        <taxon>Stramenopiles</taxon>
        <taxon>Ochrophyta</taxon>
        <taxon>Bolidophyceae</taxon>
        <taxon>Parmales</taxon>
        <taxon>Triparmaceae</taxon>
        <taxon>Triparma</taxon>
    </lineage>
</organism>
<feature type="non-terminal residue" evidence="2">
    <location>
        <position position="1"/>
    </location>
</feature>
<evidence type="ECO:0000256" key="1">
    <source>
        <dbReference type="SAM" id="Phobius"/>
    </source>
</evidence>
<dbReference type="Proteomes" id="UP001165082">
    <property type="component" value="Unassembled WGS sequence"/>
</dbReference>
<reference evidence="2" key="1">
    <citation type="submission" date="2022-07" db="EMBL/GenBank/DDBJ databases">
        <title>Genome analysis of Parmales, a sister group of diatoms, reveals the evolutionary specialization of diatoms from phago-mixotrophs to photoautotrophs.</title>
        <authorList>
            <person name="Ban H."/>
            <person name="Sato S."/>
            <person name="Yoshikawa S."/>
            <person name="Kazumasa Y."/>
            <person name="Nakamura Y."/>
            <person name="Ichinomiya M."/>
            <person name="Saitoh K."/>
            <person name="Sato N."/>
            <person name="Blanc-Mathieu R."/>
            <person name="Endo H."/>
            <person name="Kuwata A."/>
            <person name="Ogata H."/>
        </authorList>
    </citation>
    <scope>NUCLEOTIDE SEQUENCE</scope>
</reference>
<accession>A0A9W7AMS6</accession>
<keyword evidence="1" id="KW-1133">Transmembrane helix</keyword>
<evidence type="ECO:0000313" key="2">
    <source>
        <dbReference type="EMBL" id="GMH71184.1"/>
    </source>
</evidence>
<proteinExistence type="predicted"/>